<dbReference type="EMBL" id="ML977561">
    <property type="protein sequence ID" value="KAF2005807.1"/>
    <property type="molecule type" value="Genomic_DNA"/>
</dbReference>
<dbReference type="OrthoDB" id="3870692at2759"/>
<feature type="transmembrane region" description="Helical" evidence="2">
    <location>
        <begin position="125"/>
        <end position="148"/>
    </location>
</feature>
<evidence type="ECO:0000256" key="2">
    <source>
        <dbReference type="SAM" id="Phobius"/>
    </source>
</evidence>
<name>A0A6A5WW23_9PLEO</name>
<dbReference type="Proteomes" id="UP000799779">
    <property type="component" value="Unassembled WGS sequence"/>
</dbReference>
<evidence type="ECO:0000313" key="3">
    <source>
        <dbReference type="EMBL" id="KAF2005807.1"/>
    </source>
</evidence>
<evidence type="ECO:0000256" key="1">
    <source>
        <dbReference type="SAM" id="MobiDB-lite"/>
    </source>
</evidence>
<sequence>MFFYLLRLFDMNRAHPNGLTAKSHPLYHLRLATIIIGLIGFALNFIAASASYDVPWEIPPFPVSIILEAISFLYCFHDLAAYAAAKASLTIIQLSIPPPATSSDVSVSRTTRTTDEPKWPTKFQIVVDFLLALFFQLLFWFELIYIISGTPSYYYGGGRETVESYANLANLLLSVLHGIVCWKEIIAKKQQSWLRKHNQEPCDSCGHVKAIAGDGGQTNGTHNGPSLFGHIGHGKITMPRWARGPNATVESDDEETNVGHTRRRGQLHEQASLLVTPDESATEIGGPSTYGTLDKSTDSIGSIPETVVKKKDKGKKRMVEVDE</sequence>
<feature type="transmembrane region" description="Helical" evidence="2">
    <location>
        <begin position="31"/>
        <end position="52"/>
    </location>
</feature>
<feature type="region of interest" description="Disordered" evidence="1">
    <location>
        <begin position="280"/>
        <end position="323"/>
    </location>
</feature>
<keyword evidence="2" id="KW-1133">Transmembrane helix</keyword>
<accession>A0A6A5WW23</accession>
<gene>
    <name evidence="3" type="ORF">P154DRAFT_570539</name>
</gene>
<dbReference type="AlphaFoldDB" id="A0A6A5WW23"/>
<organism evidence="3 4">
    <name type="scientific">Amniculicola lignicola CBS 123094</name>
    <dbReference type="NCBI Taxonomy" id="1392246"/>
    <lineage>
        <taxon>Eukaryota</taxon>
        <taxon>Fungi</taxon>
        <taxon>Dikarya</taxon>
        <taxon>Ascomycota</taxon>
        <taxon>Pezizomycotina</taxon>
        <taxon>Dothideomycetes</taxon>
        <taxon>Pleosporomycetidae</taxon>
        <taxon>Pleosporales</taxon>
        <taxon>Amniculicolaceae</taxon>
        <taxon>Amniculicola</taxon>
    </lineage>
</organism>
<feature type="transmembrane region" description="Helical" evidence="2">
    <location>
        <begin position="58"/>
        <end position="76"/>
    </location>
</feature>
<keyword evidence="2" id="KW-0472">Membrane</keyword>
<feature type="transmembrane region" description="Helical" evidence="2">
    <location>
        <begin position="168"/>
        <end position="186"/>
    </location>
</feature>
<keyword evidence="2" id="KW-0812">Transmembrane</keyword>
<protein>
    <submittedName>
        <fullName evidence="3">Uncharacterized protein</fullName>
    </submittedName>
</protein>
<keyword evidence="4" id="KW-1185">Reference proteome</keyword>
<proteinExistence type="predicted"/>
<reference evidence="3" key="1">
    <citation type="journal article" date="2020" name="Stud. Mycol.">
        <title>101 Dothideomycetes genomes: a test case for predicting lifestyles and emergence of pathogens.</title>
        <authorList>
            <person name="Haridas S."/>
            <person name="Albert R."/>
            <person name="Binder M."/>
            <person name="Bloem J."/>
            <person name="Labutti K."/>
            <person name="Salamov A."/>
            <person name="Andreopoulos B."/>
            <person name="Baker S."/>
            <person name="Barry K."/>
            <person name="Bills G."/>
            <person name="Bluhm B."/>
            <person name="Cannon C."/>
            <person name="Castanera R."/>
            <person name="Culley D."/>
            <person name="Daum C."/>
            <person name="Ezra D."/>
            <person name="Gonzalez J."/>
            <person name="Henrissat B."/>
            <person name="Kuo A."/>
            <person name="Liang C."/>
            <person name="Lipzen A."/>
            <person name="Lutzoni F."/>
            <person name="Magnuson J."/>
            <person name="Mondo S."/>
            <person name="Nolan M."/>
            <person name="Ohm R."/>
            <person name="Pangilinan J."/>
            <person name="Park H.-J."/>
            <person name="Ramirez L."/>
            <person name="Alfaro M."/>
            <person name="Sun H."/>
            <person name="Tritt A."/>
            <person name="Yoshinaga Y."/>
            <person name="Zwiers L.-H."/>
            <person name="Turgeon B."/>
            <person name="Goodwin S."/>
            <person name="Spatafora J."/>
            <person name="Crous P."/>
            <person name="Grigoriev I."/>
        </authorList>
    </citation>
    <scope>NUCLEOTIDE SEQUENCE</scope>
    <source>
        <strain evidence="3">CBS 123094</strain>
    </source>
</reference>
<evidence type="ECO:0000313" key="4">
    <source>
        <dbReference type="Proteomes" id="UP000799779"/>
    </source>
</evidence>